<dbReference type="PANTHER" id="PTHR24198">
    <property type="entry name" value="ANKYRIN REPEAT AND PROTEIN KINASE DOMAIN-CONTAINING PROTEIN"/>
    <property type="match status" value="1"/>
</dbReference>
<keyword evidence="2 3" id="KW-0040">ANK repeat</keyword>
<feature type="repeat" description="ANK" evidence="3">
    <location>
        <begin position="636"/>
        <end position="668"/>
    </location>
</feature>
<dbReference type="Pfam" id="PF00023">
    <property type="entry name" value="Ank"/>
    <property type="match status" value="1"/>
</dbReference>
<dbReference type="InterPro" id="IPR002110">
    <property type="entry name" value="Ankyrin_rpt"/>
</dbReference>
<proteinExistence type="predicted"/>
<evidence type="ECO:0000256" key="1">
    <source>
        <dbReference type="ARBA" id="ARBA00022737"/>
    </source>
</evidence>
<sequence length="1742" mass="192732">MLMRWLQSLASEVEYSIFMQALAERDPGTHLDGVTAQREHPTMRWIASHSIYLEWLASSAPAFLHLHGKPGSGSSAVAGVIMEEVAAIPDFQDATFVRFNSHKQYIQTSETARILLSLCRQILSANPKLFRRTKPLCRTMRADNLFNKSAAWGLFQSLLNFHSGPLFICLDGIHNLPPDFLEYLSTIKSLKQESGEPPRFLVTSSSETLPIFPDSLKSTIATLSLSDEADMKRATKQAVQRRVLDIAWRNVLWYDLQKTIIKTVCHDLPPYLVAMQSLDLLDVSTPHSTEAAFYFKLEHLPRTLDGLYSHYIAILSRWERQVLGCIVTAVQPLRSVELAICLSLQGEETQSWRDLRSRTSQDIIKDILGHKKIRHLVKVRDDRVYPIYETLTDYLHTKHKQVSKQLHLSMLKACIKYISDLYHDTSFLLGLTSTPELGSNITQDATLSKEAGFLRYASLCWPDHYNLCHGDPQAYRTVSQLFGNPALRSTWFSLYAHFKSHLPENLESLTSPLAMANKLGLTLIVDDMIRGAIPGGDHSKTTWSNPLADSSISSRMPWADTLEVKHQLVQEVITFAVEEGRAELIFQLTSVLSPDTLEIKGHKGLTPLLSATRNGHMDVVNALVKQGASSKATGRDGSTILHLATRLGSLSIVKRILEINSQLDIGAMNNEGYDAIKIAAESGFTTILEELLHRIDPETRKKLVNTPLPSSSQTPLFLAARHGHSEVVKLLLKHKADPGIHNDGESSALYQAAKEGDSDVFTALLTHPMYQKLSIHPQVIGPFNDADGESSIASDDLDACLLVAARYGRVPILKKLLEYKVRVNVTGEGKNTALHLAAREGFEQATTLLLKQHCEVDLRNEERLTPIQLAAQNGHIGVVRTLHKEGKANIARGPDPEPPLPFRSALSTLEMAAMEGQVPVVEYLLVMDPASAPRALQLAAENGQTAVVRYLMANQDQISVSVAWDDAAWIEAAGAALKKRHLEVLRELLTFKLSGVGETGLPAISQEFYHLLYMAIEKNYGPEVQVLAEKGFDMNKPNVKNEHPLHLAVKWNSPNVIVPLVKGGSSLGHIDDTQKDTPLYRAVSRNHAEQVVHELLEAGADPNWKNLGQEDRTPLHQACSVNKDNSLIITCLLDHQADALARDDDGWTPLHYTTDKFSLPNAIALVGINRERTHLIEIRNNYQSTPLVLAAENGAVDVMEFFLECGADPMLTNKTGSSALHRAAGGAHLDAVKLLIENRFKTADPTMSKANGITALHMAIHNSVPQLEMVEYLLSRDGVDINAQSSNFGSPLCAAARFYSTGYFTPKGDGLKLCKLLMERGADVNSTGGWMYSPLHIAAEHGSAELVKLLLSKDDTNVDIFWEEHGTPLSVAILHEHETVVGILLQRGADLNIPLDGETAVQLAVRTGDSGVVETLLEKRLEKFQVVQGLEDALWAAVRKDMPQAVKALLAERSKDPSSTPDTIIQGWTILTYAIYWDSDDVIGYLLDNPEQHDANIDHHNDAGNAPLHMAIEKGADELLGQLLDHKAEPNICDRVGRTPLMLSAKKADLDVMDMLISKGGNVFSKDLRLRDALYWACLSQSSDAVTKIVAVMQNKGSEWLTSCSAAIFPVLHASEARQNLLEALFKGEDMTARKEVLAGIAVDRNNWTLAYTLKHSHTPSVTSDTDFLPGWFVEYAQEAADKSKLLQPRVFVELTGEQNIAKTLLLRLSQTLHPGGTMLMQRTLLRCPRMGRPSRLAQNHS</sequence>
<evidence type="ECO:0000256" key="3">
    <source>
        <dbReference type="PROSITE-ProRule" id="PRU00023"/>
    </source>
</evidence>
<evidence type="ECO:0000313" key="6">
    <source>
        <dbReference type="Proteomes" id="UP000001197"/>
    </source>
</evidence>
<feature type="repeat" description="ANK" evidence="3">
    <location>
        <begin position="1503"/>
        <end position="1535"/>
    </location>
</feature>
<feature type="repeat" description="ANK" evidence="3">
    <location>
        <begin position="1330"/>
        <end position="1353"/>
    </location>
</feature>
<dbReference type="Gene3D" id="3.40.50.300">
    <property type="entry name" value="P-loop containing nucleotide triphosphate hydrolases"/>
    <property type="match status" value="1"/>
</dbReference>
<dbReference type="PROSITE" id="PS50088">
    <property type="entry name" value="ANK_REPEAT"/>
    <property type="match status" value="13"/>
</dbReference>
<dbReference type="PANTHER" id="PTHR24198:SF165">
    <property type="entry name" value="ANKYRIN REPEAT-CONTAINING PROTEIN-RELATED"/>
    <property type="match status" value="1"/>
</dbReference>
<dbReference type="SUPFAM" id="SSF52540">
    <property type="entry name" value="P-loop containing nucleoside triphosphate hydrolases"/>
    <property type="match status" value="1"/>
</dbReference>
<feature type="repeat" description="ANK" evidence="3">
    <location>
        <begin position="711"/>
        <end position="743"/>
    </location>
</feature>
<feature type="repeat" description="ANK" evidence="3">
    <location>
        <begin position="1182"/>
        <end position="1214"/>
    </location>
</feature>
<dbReference type="InParanoid" id="A0A090CJG5"/>
<dbReference type="Pfam" id="PF12796">
    <property type="entry name" value="Ank_2"/>
    <property type="match status" value="7"/>
</dbReference>
<dbReference type="PROSITE" id="PS50297">
    <property type="entry name" value="ANK_REP_REGION"/>
    <property type="match status" value="10"/>
</dbReference>
<accession>A0A090CJG5</accession>
<dbReference type="Pfam" id="PF24883">
    <property type="entry name" value="NPHP3_N"/>
    <property type="match status" value="1"/>
</dbReference>
<feature type="repeat" description="ANK" evidence="3">
    <location>
        <begin position="1536"/>
        <end position="1568"/>
    </location>
</feature>
<feature type="repeat" description="ANK" evidence="3">
    <location>
        <begin position="829"/>
        <end position="861"/>
    </location>
</feature>
<reference evidence="5 6" key="1">
    <citation type="journal article" date="2008" name="Genome Biol.">
        <title>The genome sequence of the model ascomycete fungus Podospora anserina.</title>
        <authorList>
            <person name="Espagne E."/>
            <person name="Lespinet O."/>
            <person name="Malagnac F."/>
            <person name="Da Silva C."/>
            <person name="Jaillon O."/>
            <person name="Porcel B.M."/>
            <person name="Couloux A."/>
            <person name="Aury J.-M."/>
            <person name="Segurens B."/>
            <person name="Poulain J."/>
            <person name="Anthouard V."/>
            <person name="Grossetete S."/>
            <person name="Khalili H."/>
            <person name="Coppin E."/>
            <person name="Dequard-Chablat M."/>
            <person name="Picard M."/>
            <person name="Contamine V."/>
            <person name="Arnaise S."/>
            <person name="Bourdais A."/>
            <person name="Berteaux-Lecellier V."/>
            <person name="Gautheret D."/>
            <person name="de Vries R.P."/>
            <person name="Battaglia E."/>
            <person name="Coutinho P.M."/>
            <person name="Danchin E.G.J."/>
            <person name="Henrissat B."/>
            <person name="El Khoury R."/>
            <person name="Sainsard-Chanet A."/>
            <person name="Boivin A."/>
            <person name="Pinan-Lucarre B."/>
            <person name="Sellem C.H."/>
            <person name="Debuchy R."/>
            <person name="Wincker P."/>
            <person name="Weissenbach J."/>
            <person name="Silar P."/>
        </authorList>
    </citation>
    <scope>NUCLEOTIDE SEQUENCE [LARGE SCALE GENOMIC DNA]</scope>
    <source>
        <strain evidence="6">S / ATCC MYA-4624 / DSM 980 / FGSC 10383</strain>
    </source>
</reference>
<dbReference type="InterPro" id="IPR036770">
    <property type="entry name" value="Ankyrin_rpt-contain_sf"/>
</dbReference>
<dbReference type="Gene3D" id="1.25.40.20">
    <property type="entry name" value="Ankyrin repeat-containing domain"/>
    <property type="match status" value="6"/>
</dbReference>
<feature type="repeat" description="ANK" evidence="3">
    <location>
        <begin position="1215"/>
        <end position="1238"/>
    </location>
</feature>
<dbReference type="InterPro" id="IPR056884">
    <property type="entry name" value="NPHP3-like_N"/>
</dbReference>
<dbReference type="SUPFAM" id="SSF48403">
    <property type="entry name" value="Ankyrin repeat"/>
    <property type="match status" value="4"/>
</dbReference>
<feature type="repeat" description="ANK" evidence="3">
    <location>
        <begin position="1110"/>
        <end position="1144"/>
    </location>
</feature>
<evidence type="ECO:0000259" key="4">
    <source>
        <dbReference type="Pfam" id="PF24883"/>
    </source>
</evidence>
<reference evidence="6" key="2">
    <citation type="journal article" date="2014" name="Genetics">
        <title>Maintaining two mating types: Structure of the mating type locus and its role in heterokaryosis in Podospora anserina.</title>
        <authorList>
            <person name="Grognet P."/>
            <person name="Bidard F."/>
            <person name="Kuchly C."/>
            <person name="Tong L.C.H."/>
            <person name="Coppin E."/>
            <person name="Benkhali J.A."/>
            <person name="Couloux A."/>
            <person name="Wincker P."/>
            <person name="Debuchy R."/>
            <person name="Silar P."/>
        </authorList>
    </citation>
    <scope>GENOME REANNOTATION</scope>
    <source>
        <strain evidence="6">S / ATCC MYA-4624 / DSM 980 / FGSC 10383</strain>
    </source>
</reference>
<dbReference type="Proteomes" id="UP000001197">
    <property type="component" value="Chromosome 2"/>
</dbReference>
<keyword evidence="1" id="KW-0677">Repeat</keyword>
<dbReference type="PRINTS" id="PR01415">
    <property type="entry name" value="ANKYRIN"/>
</dbReference>
<dbReference type="SMART" id="SM00248">
    <property type="entry name" value="ANK"/>
    <property type="match status" value="26"/>
</dbReference>
<dbReference type="EMBL" id="FO904937">
    <property type="protein sequence ID" value="CDP25792.1"/>
    <property type="molecule type" value="Genomic_DNA"/>
</dbReference>
<protein>
    <submittedName>
        <fullName evidence="5">Ankyrin</fullName>
    </submittedName>
</protein>
<feature type="repeat" description="ANK" evidence="3">
    <location>
        <begin position="1364"/>
        <end position="1396"/>
    </location>
</feature>
<dbReference type="InterPro" id="IPR027417">
    <property type="entry name" value="P-loop_NTPase"/>
</dbReference>
<feature type="repeat" description="ANK" evidence="3">
    <location>
        <begin position="603"/>
        <end position="635"/>
    </location>
</feature>
<evidence type="ECO:0000256" key="2">
    <source>
        <dbReference type="ARBA" id="ARBA00023043"/>
    </source>
</evidence>
<feature type="repeat" description="ANK" evidence="3">
    <location>
        <begin position="1074"/>
        <end position="1107"/>
    </location>
</feature>
<dbReference type="eggNOG" id="KOG4177">
    <property type="taxonomic scope" value="Eukaryota"/>
</dbReference>
<evidence type="ECO:0000313" key="5">
    <source>
        <dbReference type="EMBL" id="CDP25792.1"/>
    </source>
</evidence>
<keyword evidence="6" id="KW-1185">Reference proteome</keyword>
<name>A0A090CJG5_PODAN</name>
<feature type="repeat" description="ANK" evidence="3">
    <location>
        <begin position="1251"/>
        <end position="1286"/>
    </location>
</feature>
<organism evidence="5 6">
    <name type="scientific">Podospora anserina (strain S / ATCC MYA-4624 / DSM 980 / FGSC 10383)</name>
    <name type="common">Pleurage anserina</name>
    <dbReference type="NCBI Taxonomy" id="515849"/>
    <lineage>
        <taxon>Eukaryota</taxon>
        <taxon>Fungi</taxon>
        <taxon>Dikarya</taxon>
        <taxon>Ascomycota</taxon>
        <taxon>Pezizomycotina</taxon>
        <taxon>Sordariomycetes</taxon>
        <taxon>Sordariomycetidae</taxon>
        <taxon>Sordariales</taxon>
        <taxon>Podosporaceae</taxon>
        <taxon>Podospora</taxon>
        <taxon>Podospora anserina</taxon>
    </lineage>
</organism>
<feature type="domain" description="Nephrocystin 3-like N-terminal" evidence="4">
    <location>
        <begin position="42"/>
        <end position="204"/>
    </location>
</feature>